<dbReference type="EMBL" id="JANSUY010000010">
    <property type="protein sequence ID" value="MCR9015756.1"/>
    <property type="molecule type" value="Genomic_DNA"/>
</dbReference>
<protein>
    <submittedName>
        <fullName evidence="2">Hydrogenase</fullName>
    </submittedName>
</protein>
<reference evidence="2" key="1">
    <citation type="submission" date="2022-08" db="EMBL/GenBank/DDBJ databases">
        <authorList>
            <person name="Zhang D."/>
        </authorList>
    </citation>
    <scope>NUCLEOTIDE SEQUENCE</scope>
    <source>
        <strain evidence="2">XJ19-11</strain>
    </source>
</reference>
<feature type="transmembrane region" description="Helical" evidence="1">
    <location>
        <begin position="14"/>
        <end position="36"/>
    </location>
</feature>
<gene>
    <name evidence="2" type="ORF">NU887_11975</name>
</gene>
<feature type="transmembrane region" description="Helical" evidence="1">
    <location>
        <begin position="74"/>
        <end position="96"/>
    </location>
</feature>
<comment type="caution">
    <text evidence="2">The sequence shown here is derived from an EMBL/GenBank/DDBJ whole genome shotgun (WGS) entry which is preliminary data.</text>
</comment>
<evidence type="ECO:0000313" key="2">
    <source>
        <dbReference type="EMBL" id="MCR9015756.1"/>
    </source>
</evidence>
<dbReference type="RefSeq" id="WP_258423618.1">
    <property type="nucleotide sequence ID" value="NZ_JANSUY010000010.1"/>
</dbReference>
<evidence type="ECO:0000256" key="1">
    <source>
        <dbReference type="SAM" id="Phobius"/>
    </source>
</evidence>
<dbReference type="Proteomes" id="UP001142175">
    <property type="component" value="Unassembled WGS sequence"/>
</dbReference>
<organism evidence="2 3">
    <name type="scientific">Aquiflexum gelatinilyticum</name>
    <dbReference type="NCBI Taxonomy" id="2961943"/>
    <lineage>
        <taxon>Bacteria</taxon>
        <taxon>Pseudomonadati</taxon>
        <taxon>Bacteroidota</taxon>
        <taxon>Cytophagia</taxon>
        <taxon>Cytophagales</taxon>
        <taxon>Cyclobacteriaceae</taxon>
        <taxon>Aquiflexum</taxon>
    </lineage>
</organism>
<sequence>MVISFQKKLQSKRLLFLGVFLFFLGLLVGLLIPVMANPRMGLSSHLEGVLNGLFLLALGLIWERLELSQKWLNATFWLTVYGSFANFLAVLIAAATGAGKMMPLAGGQEGSGVVEALVSFLLISLSLAMLTACFLVLIGLYNHLKSK</sequence>
<accession>A0A9X2T1B8</accession>
<keyword evidence="1" id="KW-1133">Transmembrane helix</keyword>
<keyword evidence="1" id="KW-0812">Transmembrane</keyword>
<dbReference type="InterPro" id="IPR058965">
    <property type="entry name" value="SOI/HabA-like"/>
</dbReference>
<keyword evidence="3" id="KW-1185">Reference proteome</keyword>
<keyword evidence="1" id="KW-0472">Membrane</keyword>
<proteinExistence type="predicted"/>
<dbReference type="Pfam" id="PF26512">
    <property type="entry name" value="SOI"/>
    <property type="match status" value="1"/>
</dbReference>
<feature type="transmembrane region" description="Helical" evidence="1">
    <location>
        <begin position="116"/>
        <end position="141"/>
    </location>
</feature>
<dbReference type="AlphaFoldDB" id="A0A9X2T1B8"/>
<feature type="transmembrane region" description="Helical" evidence="1">
    <location>
        <begin position="42"/>
        <end position="62"/>
    </location>
</feature>
<evidence type="ECO:0000313" key="3">
    <source>
        <dbReference type="Proteomes" id="UP001142175"/>
    </source>
</evidence>
<name>A0A9X2T1B8_9BACT</name>